<proteinExistence type="predicted"/>
<protein>
    <recommendedName>
        <fullName evidence="4">Transmembrane protein</fullName>
    </recommendedName>
</protein>
<sequence length="136" mass="14819">MTRETQGLLRRHRGRDTETEKALHSPLTCLIHLASLIFLLFFSSSFSSSSSSSAFPPRHFHTHAPKSTSVAFSSFLVYVCVNFLSLFPSLYPPSIIFSSFYLVHIASASCGPSPGPPQLLNVPCTSTKVQPGSAFP</sequence>
<name>A0A5B7CHJ4_PORTR</name>
<accession>A0A5B7CHJ4</accession>
<evidence type="ECO:0008006" key="4">
    <source>
        <dbReference type="Google" id="ProtNLM"/>
    </source>
</evidence>
<evidence type="ECO:0000256" key="1">
    <source>
        <dbReference type="SAM" id="Phobius"/>
    </source>
</evidence>
<evidence type="ECO:0000313" key="2">
    <source>
        <dbReference type="EMBL" id="MPC08735.1"/>
    </source>
</evidence>
<keyword evidence="1" id="KW-0472">Membrane</keyword>
<dbReference type="EMBL" id="VSRR010000042">
    <property type="protein sequence ID" value="MPC08735.1"/>
    <property type="molecule type" value="Genomic_DNA"/>
</dbReference>
<feature type="transmembrane region" description="Helical" evidence="1">
    <location>
        <begin position="70"/>
        <end position="91"/>
    </location>
</feature>
<organism evidence="2 3">
    <name type="scientific">Portunus trituberculatus</name>
    <name type="common">Swimming crab</name>
    <name type="synonym">Neptunus trituberculatus</name>
    <dbReference type="NCBI Taxonomy" id="210409"/>
    <lineage>
        <taxon>Eukaryota</taxon>
        <taxon>Metazoa</taxon>
        <taxon>Ecdysozoa</taxon>
        <taxon>Arthropoda</taxon>
        <taxon>Crustacea</taxon>
        <taxon>Multicrustacea</taxon>
        <taxon>Malacostraca</taxon>
        <taxon>Eumalacostraca</taxon>
        <taxon>Eucarida</taxon>
        <taxon>Decapoda</taxon>
        <taxon>Pleocyemata</taxon>
        <taxon>Brachyura</taxon>
        <taxon>Eubrachyura</taxon>
        <taxon>Portunoidea</taxon>
        <taxon>Portunidae</taxon>
        <taxon>Portuninae</taxon>
        <taxon>Portunus</taxon>
    </lineage>
</organism>
<keyword evidence="1" id="KW-0812">Transmembrane</keyword>
<dbReference type="Proteomes" id="UP000324222">
    <property type="component" value="Unassembled WGS sequence"/>
</dbReference>
<dbReference type="AlphaFoldDB" id="A0A5B7CHJ4"/>
<comment type="caution">
    <text evidence="2">The sequence shown here is derived from an EMBL/GenBank/DDBJ whole genome shotgun (WGS) entry which is preliminary data.</text>
</comment>
<keyword evidence="3" id="KW-1185">Reference proteome</keyword>
<gene>
    <name evidence="2" type="ORF">E2C01_001329</name>
</gene>
<keyword evidence="1" id="KW-1133">Transmembrane helix</keyword>
<reference evidence="2 3" key="1">
    <citation type="submission" date="2019-05" db="EMBL/GenBank/DDBJ databases">
        <title>Another draft genome of Portunus trituberculatus and its Hox gene families provides insights of decapod evolution.</title>
        <authorList>
            <person name="Jeong J.-H."/>
            <person name="Song I."/>
            <person name="Kim S."/>
            <person name="Choi T."/>
            <person name="Kim D."/>
            <person name="Ryu S."/>
            <person name="Kim W."/>
        </authorList>
    </citation>
    <scope>NUCLEOTIDE SEQUENCE [LARGE SCALE GENOMIC DNA]</scope>
    <source>
        <tissue evidence="2">Muscle</tissue>
    </source>
</reference>
<evidence type="ECO:0000313" key="3">
    <source>
        <dbReference type="Proteomes" id="UP000324222"/>
    </source>
</evidence>